<name>A0A5R9FCD1_9ACTN</name>
<dbReference type="EMBL" id="VBZC01000057">
    <property type="protein sequence ID" value="TLS41382.1"/>
    <property type="molecule type" value="Genomic_DNA"/>
</dbReference>
<organism evidence="1 2">
    <name type="scientific">Streptomyces montanus</name>
    <dbReference type="NCBI Taxonomy" id="2580423"/>
    <lineage>
        <taxon>Bacteria</taxon>
        <taxon>Bacillati</taxon>
        <taxon>Actinomycetota</taxon>
        <taxon>Actinomycetes</taxon>
        <taxon>Kitasatosporales</taxon>
        <taxon>Streptomycetaceae</taxon>
        <taxon>Streptomyces</taxon>
    </lineage>
</organism>
<dbReference type="RefSeq" id="WP_138049491.1">
    <property type="nucleotide sequence ID" value="NZ_VBZC01000057.1"/>
</dbReference>
<dbReference type="Proteomes" id="UP000305906">
    <property type="component" value="Unassembled WGS sequence"/>
</dbReference>
<proteinExistence type="predicted"/>
<evidence type="ECO:0000313" key="2">
    <source>
        <dbReference type="Proteomes" id="UP000305906"/>
    </source>
</evidence>
<reference evidence="1 2" key="1">
    <citation type="submission" date="2019-05" db="EMBL/GenBank/DDBJ databases">
        <title>Streptomyces sp. NEAU-C151, a novel actinomycete isolated from soil.</title>
        <authorList>
            <person name="Han L."/>
            <person name="Jiang H."/>
        </authorList>
    </citation>
    <scope>NUCLEOTIDE SEQUENCE [LARGE SCALE GENOMIC DNA]</scope>
    <source>
        <strain evidence="1 2">NEAU-C151</strain>
    </source>
</reference>
<comment type="caution">
    <text evidence="1">The sequence shown here is derived from an EMBL/GenBank/DDBJ whole genome shotgun (WGS) entry which is preliminary data.</text>
</comment>
<evidence type="ECO:0008006" key="3">
    <source>
        <dbReference type="Google" id="ProtNLM"/>
    </source>
</evidence>
<sequence length="285" mass="30891">MHIVGIHGIWQGNTNAVKLSADWAGALTKGLRTHHGPACPIPPLTVAYYGNLFRSPSKRLGAQDNPPLVDDTDPFTDQEEAFVLDTLALYAAPDLDPEQLETETLGLGIPYIPRPVAQAVVAVDHKIGRDMGRRLLGFVRQVYRYLHHDIGERIRAEVRTELHRPGPRLVIAHSLGSVIAFDMLTREDTGPGPDGLTTLVTCGSPLAWPTIRHSLGQDGALELPDGIDWLNLHAAGDLVAQSGLSAVAPAVRDELVRNGITDPHTAVRYLEKQPLADLIVHTSTA</sequence>
<keyword evidence="2" id="KW-1185">Reference proteome</keyword>
<dbReference type="InterPro" id="IPR029058">
    <property type="entry name" value="AB_hydrolase_fold"/>
</dbReference>
<dbReference type="AlphaFoldDB" id="A0A5R9FCD1"/>
<evidence type="ECO:0000313" key="1">
    <source>
        <dbReference type="EMBL" id="TLS41382.1"/>
    </source>
</evidence>
<protein>
    <recommendedName>
        <fullName evidence="3">Serine peptidase</fullName>
    </recommendedName>
</protein>
<accession>A0A5R9FCD1</accession>
<dbReference type="SUPFAM" id="SSF53474">
    <property type="entry name" value="alpha/beta-Hydrolases"/>
    <property type="match status" value="1"/>
</dbReference>
<gene>
    <name evidence="1" type="ORF">FE633_36740</name>
</gene>